<dbReference type="SUPFAM" id="SSF55729">
    <property type="entry name" value="Acyl-CoA N-acyltransferases (Nat)"/>
    <property type="match status" value="1"/>
</dbReference>
<sequence length="135" mass="14320">MGAGELIRPAGMDDIPRVIDLIEKLAATVNGLPVDRIKAGETLAGLICDPAGVVLVTGGGFIAGRIGDTFISRDLVAYELGWFAEDRSGLRLLRAFETWAQGRGAAMIAMSCNGGAAQRILERSGYRVAEIQMVK</sequence>
<organism evidence="1 2">
    <name type="scientific">Paracoccus versutus</name>
    <name type="common">Thiobacillus versutus</name>
    <dbReference type="NCBI Taxonomy" id="34007"/>
    <lineage>
        <taxon>Bacteria</taxon>
        <taxon>Pseudomonadati</taxon>
        <taxon>Pseudomonadota</taxon>
        <taxon>Alphaproteobacteria</taxon>
        <taxon>Rhodobacterales</taxon>
        <taxon>Paracoccaceae</taxon>
        <taxon>Paracoccus</taxon>
    </lineage>
</organism>
<evidence type="ECO:0008006" key="3">
    <source>
        <dbReference type="Google" id="ProtNLM"/>
    </source>
</evidence>
<proteinExistence type="predicted"/>
<comment type="caution">
    <text evidence="1">The sequence shown here is derived from an EMBL/GenBank/DDBJ whole genome shotgun (WGS) entry which is preliminary data.</text>
</comment>
<gene>
    <name evidence="1" type="ORF">BDD41_2681</name>
</gene>
<dbReference type="EMBL" id="QTUJ01000002">
    <property type="protein sequence ID" value="REF69962.1"/>
    <property type="molecule type" value="Genomic_DNA"/>
</dbReference>
<dbReference type="AlphaFoldDB" id="A0A3D9XP67"/>
<reference evidence="1 2" key="1">
    <citation type="submission" date="2018-08" db="EMBL/GenBank/DDBJ databases">
        <title>Genomic Encyclopedia of Archaeal and Bacterial Type Strains, Phase II (KMG-II): from individual species to whole genera.</title>
        <authorList>
            <person name="Goeker M."/>
        </authorList>
    </citation>
    <scope>NUCLEOTIDE SEQUENCE [LARGE SCALE GENOMIC DNA]</scope>
    <source>
        <strain evidence="1 2">DSM 17099</strain>
    </source>
</reference>
<evidence type="ECO:0000313" key="1">
    <source>
        <dbReference type="EMBL" id="REF69962.1"/>
    </source>
</evidence>
<protein>
    <recommendedName>
        <fullName evidence="3">N-acetyltransferase domain-containing protein</fullName>
    </recommendedName>
</protein>
<evidence type="ECO:0000313" key="2">
    <source>
        <dbReference type="Proteomes" id="UP000256941"/>
    </source>
</evidence>
<dbReference type="Gene3D" id="3.40.630.30">
    <property type="match status" value="1"/>
</dbReference>
<name>A0A3D9XP67_PARVE</name>
<accession>A0A3D9XP67</accession>
<dbReference type="InterPro" id="IPR016181">
    <property type="entry name" value="Acyl_CoA_acyltransferase"/>
</dbReference>
<dbReference type="Proteomes" id="UP000256941">
    <property type="component" value="Unassembled WGS sequence"/>
</dbReference>